<keyword evidence="2" id="KW-1185">Reference proteome</keyword>
<name>A0ACB8T404_9AGAM</name>
<evidence type="ECO:0000313" key="1">
    <source>
        <dbReference type="EMBL" id="KAI0062965.1"/>
    </source>
</evidence>
<gene>
    <name evidence="1" type="ORF">BV25DRAFT_488548</name>
</gene>
<evidence type="ECO:0000313" key="2">
    <source>
        <dbReference type="Proteomes" id="UP000814140"/>
    </source>
</evidence>
<comment type="caution">
    <text evidence="1">The sequence shown here is derived from an EMBL/GenBank/DDBJ whole genome shotgun (WGS) entry which is preliminary data.</text>
</comment>
<reference evidence="1" key="1">
    <citation type="submission" date="2021-03" db="EMBL/GenBank/DDBJ databases">
        <authorList>
            <consortium name="DOE Joint Genome Institute"/>
            <person name="Ahrendt S."/>
            <person name="Looney B.P."/>
            <person name="Miyauchi S."/>
            <person name="Morin E."/>
            <person name="Drula E."/>
            <person name="Courty P.E."/>
            <person name="Chicoki N."/>
            <person name="Fauchery L."/>
            <person name="Kohler A."/>
            <person name="Kuo A."/>
            <person name="Labutti K."/>
            <person name="Pangilinan J."/>
            <person name="Lipzen A."/>
            <person name="Riley R."/>
            <person name="Andreopoulos W."/>
            <person name="He G."/>
            <person name="Johnson J."/>
            <person name="Barry K.W."/>
            <person name="Grigoriev I.V."/>
            <person name="Nagy L."/>
            <person name="Hibbett D."/>
            <person name="Henrissat B."/>
            <person name="Matheny P.B."/>
            <person name="Labbe J."/>
            <person name="Martin F."/>
        </authorList>
    </citation>
    <scope>NUCLEOTIDE SEQUENCE</scope>
    <source>
        <strain evidence="1">HHB10654</strain>
    </source>
</reference>
<reference evidence="1" key="2">
    <citation type="journal article" date="2022" name="New Phytol.">
        <title>Evolutionary transition to the ectomycorrhizal habit in the genomes of a hyperdiverse lineage of mushroom-forming fungi.</title>
        <authorList>
            <person name="Looney B."/>
            <person name="Miyauchi S."/>
            <person name="Morin E."/>
            <person name="Drula E."/>
            <person name="Courty P.E."/>
            <person name="Kohler A."/>
            <person name="Kuo A."/>
            <person name="LaButti K."/>
            <person name="Pangilinan J."/>
            <person name="Lipzen A."/>
            <person name="Riley R."/>
            <person name="Andreopoulos W."/>
            <person name="He G."/>
            <person name="Johnson J."/>
            <person name="Nolan M."/>
            <person name="Tritt A."/>
            <person name="Barry K.W."/>
            <person name="Grigoriev I.V."/>
            <person name="Nagy L.G."/>
            <person name="Hibbett D."/>
            <person name="Henrissat B."/>
            <person name="Matheny P.B."/>
            <person name="Labbe J."/>
            <person name="Martin F.M."/>
        </authorList>
    </citation>
    <scope>NUCLEOTIDE SEQUENCE</scope>
    <source>
        <strain evidence="1">HHB10654</strain>
    </source>
</reference>
<accession>A0ACB8T404</accession>
<sequence>MHTPLQLSALSTGAFTIGSLLAIRTWKYAKVPYIAIDDILRCSTSCTPRARNTFVEHTLKVRCELRGDVKIVCTQMGETYGQRDAMGMNTCPSRPLQLLSSA</sequence>
<dbReference type="EMBL" id="MU277205">
    <property type="protein sequence ID" value="KAI0062965.1"/>
    <property type="molecule type" value="Genomic_DNA"/>
</dbReference>
<organism evidence="1 2">
    <name type="scientific">Artomyces pyxidatus</name>
    <dbReference type="NCBI Taxonomy" id="48021"/>
    <lineage>
        <taxon>Eukaryota</taxon>
        <taxon>Fungi</taxon>
        <taxon>Dikarya</taxon>
        <taxon>Basidiomycota</taxon>
        <taxon>Agaricomycotina</taxon>
        <taxon>Agaricomycetes</taxon>
        <taxon>Russulales</taxon>
        <taxon>Auriscalpiaceae</taxon>
        <taxon>Artomyces</taxon>
    </lineage>
</organism>
<dbReference type="Proteomes" id="UP000814140">
    <property type="component" value="Unassembled WGS sequence"/>
</dbReference>
<protein>
    <submittedName>
        <fullName evidence="1">Uncharacterized protein</fullName>
    </submittedName>
</protein>
<proteinExistence type="predicted"/>